<reference evidence="2" key="1">
    <citation type="journal article" date="2015" name="Nature">
        <title>Complex archaea that bridge the gap between prokaryotes and eukaryotes.</title>
        <authorList>
            <person name="Spang A."/>
            <person name="Saw J.H."/>
            <person name="Jorgensen S.L."/>
            <person name="Zaremba-Niedzwiedzka K."/>
            <person name="Martijn J."/>
            <person name="Lind A.E."/>
            <person name="van Eijk R."/>
            <person name="Schleper C."/>
            <person name="Guy L."/>
            <person name="Ettema T.J."/>
        </authorList>
    </citation>
    <scope>NUCLEOTIDE SEQUENCE</scope>
</reference>
<name>A0A0F9NEA1_9ZZZZ</name>
<gene>
    <name evidence="2" type="ORF">LCGC14_1038030</name>
</gene>
<feature type="transmembrane region" description="Helical" evidence="1">
    <location>
        <begin position="7"/>
        <end position="27"/>
    </location>
</feature>
<accession>A0A0F9NEA1</accession>
<evidence type="ECO:0000313" key="2">
    <source>
        <dbReference type="EMBL" id="KKN10287.1"/>
    </source>
</evidence>
<protein>
    <submittedName>
        <fullName evidence="2">Uncharacterized protein</fullName>
    </submittedName>
</protein>
<keyword evidence="1" id="KW-1133">Transmembrane helix</keyword>
<feature type="transmembrane region" description="Helical" evidence="1">
    <location>
        <begin position="148"/>
        <end position="172"/>
    </location>
</feature>
<comment type="caution">
    <text evidence="2">The sequence shown here is derived from an EMBL/GenBank/DDBJ whole genome shotgun (WGS) entry which is preliminary data.</text>
</comment>
<dbReference type="AlphaFoldDB" id="A0A0F9NEA1"/>
<dbReference type="EMBL" id="LAZR01004258">
    <property type="protein sequence ID" value="KKN10287.1"/>
    <property type="molecule type" value="Genomic_DNA"/>
</dbReference>
<keyword evidence="1" id="KW-0472">Membrane</keyword>
<organism evidence="2">
    <name type="scientific">marine sediment metagenome</name>
    <dbReference type="NCBI Taxonomy" id="412755"/>
    <lineage>
        <taxon>unclassified sequences</taxon>
        <taxon>metagenomes</taxon>
        <taxon>ecological metagenomes</taxon>
    </lineage>
</organism>
<sequence length="178" mass="20853">MPRKFSWFIFFIILSSTASAGLLFIPYPETKVLDSGYIVGHGLTKSTSYYTQYVEFPWRSHSQEIFLNISVERGTISLQLIDSKEFNLYLNGEPYISYWEVENITEFTITIQISPPIQSNIVVLFYAEEYPVTGEDTILYYSELKVSYIRYASSYGLFFFVVAVILISSYGYRRYKWR</sequence>
<evidence type="ECO:0000256" key="1">
    <source>
        <dbReference type="SAM" id="Phobius"/>
    </source>
</evidence>
<keyword evidence="1" id="KW-0812">Transmembrane</keyword>
<proteinExistence type="predicted"/>